<sequence length="515" mass="55453">MSPLIRLCFLSLLRLASIGAIKPTPRWGNGCIILTGSLYCFGGQDISGKLTNDLLQLNLNHTWDTSQPPWELVPVQTPTPPRAAFAIAPCSTQAFVINGGRIDANSSGSTYATYLYDTQLSAWSIPAIQGDTAVKRRQHSATADYQGRIWLWGGVGDPSTGSTVTAYYSMWTVLEINSWTYSTPAVSNNLPVPRIDHTATMISNEKILIMGGVVFSKNVTDPTGSQTLLPISMNQLLVYDTARAHWETITAGGNIPAPRRGHSAVLHQSHSSIIIFGGESPGSTENDHDMLNDVFVLRLSDFEWNSPSIYGVPPKPRIYHQANMMDQLMLVSFGQAPGHEGYADVNILNTAAWQWISTYTPNPEWLSGNFSSNGGMGSNNGTGDTGNGFAKNTDPSNPSETKIKAGIIAGIISGAVVVAGGGIFLVLSKALNHHQRQPINSPNPSSSASHSTPTKPLSFQGPLMCPVPRPSSIITLTDLGERHMAKPDNRSSFGYAIDDGLPHKPNEHDVVTQPI</sequence>
<dbReference type="OrthoDB" id="432528at2759"/>
<keyword evidence="1" id="KW-0880">Kelch repeat</keyword>
<dbReference type="Pfam" id="PF24681">
    <property type="entry name" value="Kelch_KLHDC2_KLHL20_DRC7"/>
    <property type="match status" value="2"/>
</dbReference>
<dbReference type="EMBL" id="MCGT01000023">
    <property type="protein sequence ID" value="ORX50498.1"/>
    <property type="molecule type" value="Genomic_DNA"/>
</dbReference>
<evidence type="ECO:0000256" key="5">
    <source>
        <dbReference type="SAM" id="SignalP"/>
    </source>
</evidence>
<feature type="compositionally biased region" description="Low complexity" evidence="3">
    <location>
        <begin position="438"/>
        <end position="456"/>
    </location>
</feature>
<evidence type="ECO:0000313" key="6">
    <source>
        <dbReference type="EMBL" id="ORX50498.1"/>
    </source>
</evidence>
<organism evidence="6 7">
    <name type="scientific">Hesseltinella vesiculosa</name>
    <dbReference type="NCBI Taxonomy" id="101127"/>
    <lineage>
        <taxon>Eukaryota</taxon>
        <taxon>Fungi</taxon>
        <taxon>Fungi incertae sedis</taxon>
        <taxon>Mucoromycota</taxon>
        <taxon>Mucoromycotina</taxon>
        <taxon>Mucoromycetes</taxon>
        <taxon>Mucorales</taxon>
        <taxon>Cunninghamellaceae</taxon>
        <taxon>Hesseltinella</taxon>
    </lineage>
</organism>
<evidence type="ECO:0000256" key="3">
    <source>
        <dbReference type="SAM" id="MobiDB-lite"/>
    </source>
</evidence>
<keyword evidence="4" id="KW-0812">Transmembrane</keyword>
<dbReference type="Proteomes" id="UP000242146">
    <property type="component" value="Unassembled WGS sequence"/>
</dbReference>
<evidence type="ECO:0000313" key="7">
    <source>
        <dbReference type="Proteomes" id="UP000242146"/>
    </source>
</evidence>
<dbReference type="InterPro" id="IPR015915">
    <property type="entry name" value="Kelch-typ_b-propeller"/>
</dbReference>
<reference evidence="6 7" key="1">
    <citation type="submission" date="2016-07" db="EMBL/GenBank/DDBJ databases">
        <title>Pervasive Adenine N6-methylation of Active Genes in Fungi.</title>
        <authorList>
            <consortium name="DOE Joint Genome Institute"/>
            <person name="Mondo S.J."/>
            <person name="Dannebaum R.O."/>
            <person name="Kuo R.C."/>
            <person name="Labutti K."/>
            <person name="Haridas S."/>
            <person name="Kuo A."/>
            <person name="Salamov A."/>
            <person name="Ahrendt S.R."/>
            <person name="Lipzen A."/>
            <person name="Sullivan W."/>
            <person name="Andreopoulos W.B."/>
            <person name="Clum A."/>
            <person name="Lindquist E."/>
            <person name="Daum C."/>
            <person name="Ramamoorthy G.K."/>
            <person name="Gryganskyi A."/>
            <person name="Culley D."/>
            <person name="Magnuson J.K."/>
            <person name="James T.Y."/>
            <person name="O'Malley M.A."/>
            <person name="Stajich J.E."/>
            <person name="Spatafora J.W."/>
            <person name="Visel A."/>
            <person name="Grigoriev I.V."/>
        </authorList>
    </citation>
    <scope>NUCLEOTIDE SEQUENCE [LARGE SCALE GENOMIC DNA]</scope>
    <source>
        <strain evidence="6 7">NRRL 3301</strain>
    </source>
</reference>
<gene>
    <name evidence="6" type="ORF">DM01DRAFT_1409018</name>
</gene>
<feature type="signal peptide" evidence="5">
    <location>
        <begin position="1"/>
        <end position="20"/>
    </location>
</feature>
<feature type="region of interest" description="Disordered" evidence="3">
    <location>
        <begin position="435"/>
        <end position="464"/>
    </location>
</feature>
<dbReference type="Gene3D" id="2.120.10.80">
    <property type="entry name" value="Kelch-type beta propeller"/>
    <property type="match status" value="2"/>
</dbReference>
<feature type="region of interest" description="Disordered" evidence="3">
    <location>
        <begin position="379"/>
        <end position="398"/>
    </location>
</feature>
<dbReference type="SUPFAM" id="SSF117281">
    <property type="entry name" value="Kelch motif"/>
    <property type="match status" value="2"/>
</dbReference>
<dbReference type="STRING" id="101127.A0A1X2GDE8"/>
<keyword evidence="7" id="KW-1185">Reference proteome</keyword>
<evidence type="ECO:0000256" key="2">
    <source>
        <dbReference type="ARBA" id="ARBA00022737"/>
    </source>
</evidence>
<evidence type="ECO:0000256" key="1">
    <source>
        <dbReference type="ARBA" id="ARBA00022441"/>
    </source>
</evidence>
<evidence type="ECO:0000256" key="4">
    <source>
        <dbReference type="SAM" id="Phobius"/>
    </source>
</evidence>
<proteinExistence type="predicted"/>
<feature type="chain" id="PRO_5012349172" evidence="5">
    <location>
        <begin position="21"/>
        <end position="515"/>
    </location>
</feature>
<keyword evidence="5" id="KW-0732">Signal</keyword>
<keyword evidence="4" id="KW-1133">Transmembrane helix</keyword>
<dbReference type="AlphaFoldDB" id="A0A1X2GDE8"/>
<accession>A0A1X2GDE8</accession>
<feature type="transmembrane region" description="Helical" evidence="4">
    <location>
        <begin position="405"/>
        <end position="427"/>
    </location>
</feature>
<protein>
    <submittedName>
        <fullName evidence="6">Galactose oxidase</fullName>
    </submittedName>
</protein>
<dbReference type="PANTHER" id="PTHR46093">
    <property type="entry name" value="ACYL-COA-BINDING DOMAIN-CONTAINING PROTEIN 5"/>
    <property type="match status" value="1"/>
</dbReference>
<comment type="caution">
    <text evidence="6">The sequence shown here is derived from an EMBL/GenBank/DDBJ whole genome shotgun (WGS) entry which is preliminary data.</text>
</comment>
<dbReference type="PANTHER" id="PTHR46093:SF9">
    <property type="entry name" value="DCD DOMAIN-CONTAINING PROTEIN"/>
    <property type="match status" value="1"/>
</dbReference>
<name>A0A1X2GDE8_9FUNG</name>
<keyword evidence="2" id="KW-0677">Repeat</keyword>
<keyword evidence="4" id="KW-0472">Membrane</keyword>